<evidence type="ECO:0000256" key="5">
    <source>
        <dbReference type="ARBA" id="ARBA00023242"/>
    </source>
</evidence>
<feature type="region of interest" description="Disordered" evidence="7">
    <location>
        <begin position="65"/>
        <end position="174"/>
    </location>
</feature>
<dbReference type="Gene3D" id="2.60.40.820">
    <property type="entry name" value="Transcription factor, T-box"/>
    <property type="match status" value="1"/>
</dbReference>
<proteinExistence type="predicted"/>
<name>A0A6L2PLR9_COPFO</name>
<sequence>MQEDGQMLVVPTVKARATDFSIAAIMARGPRGERRTTCGAAAVAAATAHHSIGLPTLECLSQSAGRRHQMPRDAEIDDGSRNKSGHRIRGSRLDCVDEMDMTHTSDTDGDHPTVDDDDEDIEVDVEECSDSENMQQHEQRLGVNKLPKHAASESGSEQGDDRDGDSPDPADEKAGAAAKLKIRCNCEELLQAECHLETKELWDKFHDLGTEMIITKTGRQLLVKCDKYGKNKFISKRKPQAMEAYRGTGITAPQAV</sequence>
<feature type="compositionally biased region" description="Basic and acidic residues" evidence="7">
    <location>
        <begin position="159"/>
        <end position="174"/>
    </location>
</feature>
<dbReference type="InterPro" id="IPR036960">
    <property type="entry name" value="T-box_sf"/>
</dbReference>
<evidence type="ECO:0000259" key="8">
    <source>
        <dbReference type="PROSITE" id="PS50252"/>
    </source>
</evidence>
<keyword evidence="2" id="KW-0805">Transcription regulation</keyword>
<gene>
    <name evidence="9" type="ORF">Cfor_05042</name>
</gene>
<keyword evidence="3 6" id="KW-0238">DNA-binding</keyword>
<dbReference type="GO" id="GO:0000981">
    <property type="term" value="F:DNA-binding transcription factor activity, RNA polymerase II-specific"/>
    <property type="evidence" value="ECO:0007669"/>
    <property type="project" value="TreeGrafter"/>
</dbReference>
<dbReference type="InterPro" id="IPR046360">
    <property type="entry name" value="T-box_DNA-bd"/>
</dbReference>
<dbReference type="InterPro" id="IPR008967">
    <property type="entry name" value="p53-like_TF_DNA-bd_sf"/>
</dbReference>
<dbReference type="Pfam" id="PF00907">
    <property type="entry name" value="T-box"/>
    <property type="match status" value="1"/>
</dbReference>
<evidence type="ECO:0000256" key="7">
    <source>
        <dbReference type="SAM" id="MobiDB-lite"/>
    </source>
</evidence>
<feature type="compositionally biased region" description="Basic and acidic residues" evidence="7">
    <location>
        <begin position="70"/>
        <end position="81"/>
    </location>
</feature>
<dbReference type="InParanoid" id="A0A6L2PLR9"/>
<dbReference type="GO" id="GO:0007507">
    <property type="term" value="P:heart development"/>
    <property type="evidence" value="ECO:0007669"/>
    <property type="project" value="TreeGrafter"/>
</dbReference>
<evidence type="ECO:0000313" key="9">
    <source>
        <dbReference type="EMBL" id="GFG31017.1"/>
    </source>
</evidence>
<evidence type="ECO:0000256" key="2">
    <source>
        <dbReference type="ARBA" id="ARBA00023015"/>
    </source>
</evidence>
<keyword evidence="10" id="KW-1185">Reference proteome</keyword>
<accession>A0A6L2PLR9</accession>
<dbReference type="SUPFAM" id="SSF49417">
    <property type="entry name" value="p53-like transcription factors"/>
    <property type="match status" value="1"/>
</dbReference>
<comment type="caution">
    <text evidence="6">Lacks conserved residue(s) required for the propagation of feature annotation.</text>
</comment>
<dbReference type="PANTHER" id="PTHR11267:SF190">
    <property type="entry name" value="T-BOX TRANSCRIPTION FACTOR TBX20"/>
    <property type="match status" value="1"/>
</dbReference>
<dbReference type="PROSITE" id="PS50252">
    <property type="entry name" value="TBOX_3"/>
    <property type="match status" value="1"/>
</dbReference>
<dbReference type="InterPro" id="IPR001699">
    <property type="entry name" value="TF_T-box"/>
</dbReference>
<evidence type="ECO:0000313" key="10">
    <source>
        <dbReference type="Proteomes" id="UP000502823"/>
    </source>
</evidence>
<dbReference type="PANTHER" id="PTHR11267">
    <property type="entry name" value="T-BOX PROTEIN-RELATED"/>
    <property type="match status" value="1"/>
</dbReference>
<feature type="domain" description="T-box" evidence="8">
    <location>
        <begin position="196"/>
        <end position="222"/>
    </location>
</feature>
<evidence type="ECO:0000256" key="4">
    <source>
        <dbReference type="ARBA" id="ARBA00023163"/>
    </source>
</evidence>
<dbReference type="EMBL" id="BLKM01004305">
    <property type="protein sequence ID" value="GFG31017.1"/>
    <property type="molecule type" value="Genomic_DNA"/>
</dbReference>
<dbReference type="Proteomes" id="UP000502823">
    <property type="component" value="Unassembled WGS sequence"/>
</dbReference>
<dbReference type="InterPro" id="IPR018186">
    <property type="entry name" value="TF_T-box_CS"/>
</dbReference>
<organism evidence="9 10">
    <name type="scientific">Coptotermes formosanus</name>
    <name type="common">Formosan subterranean termite</name>
    <dbReference type="NCBI Taxonomy" id="36987"/>
    <lineage>
        <taxon>Eukaryota</taxon>
        <taxon>Metazoa</taxon>
        <taxon>Ecdysozoa</taxon>
        <taxon>Arthropoda</taxon>
        <taxon>Hexapoda</taxon>
        <taxon>Insecta</taxon>
        <taxon>Pterygota</taxon>
        <taxon>Neoptera</taxon>
        <taxon>Polyneoptera</taxon>
        <taxon>Dictyoptera</taxon>
        <taxon>Blattodea</taxon>
        <taxon>Blattoidea</taxon>
        <taxon>Termitoidae</taxon>
        <taxon>Rhinotermitidae</taxon>
        <taxon>Coptotermes</taxon>
    </lineage>
</organism>
<comment type="caution">
    <text evidence="9">The sequence shown here is derived from an EMBL/GenBank/DDBJ whole genome shotgun (WGS) entry which is preliminary data.</text>
</comment>
<dbReference type="AlphaFoldDB" id="A0A6L2PLR9"/>
<dbReference type="GO" id="GO:0045893">
    <property type="term" value="P:positive regulation of DNA-templated transcription"/>
    <property type="evidence" value="ECO:0007669"/>
    <property type="project" value="InterPro"/>
</dbReference>
<dbReference type="GO" id="GO:0000785">
    <property type="term" value="C:chromatin"/>
    <property type="evidence" value="ECO:0007669"/>
    <property type="project" value="TreeGrafter"/>
</dbReference>
<evidence type="ECO:0000256" key="1">
    <source>
        <dbReference type="ARBA" id="ARBA00004123"/>
    </source>
</evidence>
<keyword evidence="5 6" id="KW-0539">Nucleus</keyword>
<dbReference type="GO" id="GO:0001708">
    <property type="term" value="P:cell fate specification"/>
    <property type="evidence" value="ECO:0007669"/>
    <property type="project" value="TreeGrafter"/>
</dbReference>
<comment type="subcellular location">
    <subcellularLocation>
        <location evidence="1 6">Nucleus</location>
    </subcellularLocation>
</comment>
<dbReference type="PROSITE" id="PS01283">
    <property type="entry name" value="TBOX_1"/>
    <property type="match status" value="1"/>
</dbReference>
<evidence type="ECO:0000256" key="6">
    <source>
        <dbReference type="PROSITE-ProRule" id="PRU00201"/>
    </source>
</evidence>
<protein>
    <recommendedName>
        <fullName evidence="8">T-box domain-containing protein</fullName>
    </recommendedName>
</protein>
<reference evidence="10" key="1">
    <citation type="submission" date="2020-01" db="EMBL/GenBank/DDBJ databases">
        <title>Draft genome sequence of the Termite Coptotermes fromosanus.</title>
        <authorList>
            <person name="Itakura S."/>
            <person name="Yosikawa Y."/>
            <person name="Umezawa K."/>
        </authorList>
    </citation>
    <scope>NUCLEOTIDE SEQUENCE [LARGE SCALE GENOMIC DNA]</scope>
</reference>
<evidence type="ECO:0000256" key="3">
    <source>
        <dbReference type="ARBA" id="ARBA00023125"/>
    </source>
</evidence>
<dbReference type="GO" id="GO:0005634">
    <property type="term" value="C:nucleus"/>
    <property type="evidence" value="ECO:0007669"/>
    <property type="project" value="UniProtKB-SubCell"/>
</dbReference>
<keyword evidence="4" id="KW-0804">Transcription</keyword>
<dbReference type="OrthoDB" id="7442607at2759"/>
<feature type="compositionally biased region" description="Basic and acidic residues" evidence="7">
    <location>
        <begin position="91"/>
        <end position="114"/>
    </location>
</feature>
<feature type="compositionally biased region" description="Acidic residues" evidence="7">
    <location>
        <begin position="115"/>
        <end position="130"/>
    </location>
</feature>
<dbReference type="GO" id="GO:0000978">
    <property type="term" value="F:RNA polymerase II cis-regulatory region sequence-specific DNA binding"/>
    <property type="evidence" value="ECO:0007669"/>
    <property type="project" value="InterPro"/>
</dbReference>